<feature type="transmembrane region" description="Helical" evidence="1">
    <location>
        <begin position="6"/>
        <end position="27"/>
    </location>
</feature>
<keyword evidence="3" id="KW-1185">Reference proteome</keyword>
<keyword evidence="1" id="KW-0812">Transmembrane</keyword>
<dbReference type="STRING" id="1244108.SAMN05444004_1184"/>
<evidence type="ECO:0000313" key="2">
    <source>
        <dbReference type="EMBL" id="SDZ50758.1"/>
    </source>
</evidence>
<dbReference type="EMBL" id="FNPX01000018">
    <property type="protein sequence ID" value="SDZ50758.1"/>
    <property type="molecule type" value="Genomic_DNA"/>
</dbReference>
<name>A0A1H3TLK5_9RHOB</name>
<evidence type="ECO:0000256" key="1">
    <source>
        <dbReference type="SAM" id="Phobius"/>
    </source>
</evidence>
<evidence type="ECO:0000313" key="3">
    <source>
        <dbReference type="Proteomes" id="UP000198914"/>
    </source>
</evidence>
<accession>A0A1H3TLK5</accession>
<reference evidence="3" key="1">
    <citation type="submission" date="2016-10" db="EMBL/GenBank/DDBJ databases">
        <authorList>
            <person name="Varghese N."/>
            <person name="Submissions S."/>
        </authorList>
    </citation>
    <scope>NUCLEOTIDE SEQUENCE [LARGE SCALE GENOMIC DNA]</scope>
    <source>
        <strain evidence="3">DSM 100420</strain>
    </source>
</reference>
<keyword evidence="1" id="KW-0472">Membrane</keyword>
<gene>
    <name evidence="2" type="ORF">SAMN05444004_1184</name>
</gene>
<proteinExistence type="predicted"/>
<sequence length="62" mass="6932">MRCARAVTFSVLTFPAFLLSFFLQMFLRAMHNVETAGHSLLRVAKGLQEGSTVSRKKAMRGD</sequence>
<keyword evidence="1" id="KW-1133">Transmembrane helix</keyword>
<dbReference type="AlphaFoldDB" id="A0A1H3TLK5"/>
<organism evidence="2 3">
    <name type="scientific">Jannaschia faecimaris</name>
    <dbReference type="NCBI Taxonomy" id="1244108"/>
    <lineage>
        <taxon>Bacteria</taxon>
        <taxon>Pseudomonadati</taxon>
        <taxon>Pseudomonadota</taxon>
        <taxon>Alphaproteobacteria</taxon>
        <taxon>Rhodobacterales</taxon>
        <taxon>Roseobacteraceae</taxon>
        <taxon>Jannaschia</taxon>
    </lineage>
</organism>
<protein>
    <submittedName>
        <fullName evidence="2">Uncharacterized protein</fullName>
    </submittedName>
</protein>
<dbReference type="Proteomes" id="UP000198914">
    <property type="component" value="Unassembled WGS sequence"/>
</dbReference>